<dbReference type="InterPro" id="IPR026258">
    <property type="entry name" value="SRP68"/>
</dbReference>
<dbReference type="RefSeq" id="XP_008415873.1">
    <property type="nucleotide sequence ID" value="XM_008417651.2"/>
</dbReference>
<accession>A0A3P9Q2N5</accession>
<reference evidence="14" key="3">
    <citation type="submission" date="2025-09" db="UniProtKB">
        <authorList>
            <consortium name="Ensembl"/>
        </authorList>
    </citation>
    <scope>IDENTIFICATION</scope>
    <source>
        <strain evidence="14">Guanapo</strain>
    </source>
</reference>
<feature type="coiled-coil region" evidence="13">
    <location>
        <begin position="308"/>
        <end position="335"/>
    </location>
</feature>
<evidence type="ECO:0000256" key="11">
    <source>
        <dbReference type="ARBA" id="ARBA00029498"/>
    </source>
</evidence>
<organism evidence="14 15">
    <name type="scientific">Poecilia reticulata</name>
    <name type="common">Guppy</name>
    <name type="synonym">Acanthophacelus reticulatus</name>
    <dbReference type="NCBI Taxonomy" id="8081"/>
    <lineage>
        <taxon>Eukaryota</taxon>
        <taxon>Metazoa</taxon>
        <taxon>Chordata</taxon>
        <taxon>Craniata</taxon>
        <taxon>Vertebrata</taxon>
        <taxon>Euteleostomi</taxon>
        <taxon>Actinopterygii</taxon>
        <taxon>Neopterygii</taxon>
        <taxon>Teleostei</taxon>
        <taxon>Neoteleostei</taxon>
        <taxon>Acanthomorphata</taxon>
        <taxon>Ovalentaria</taxon>
        <taxon>Atherinomorphae</taxon>
        <taxon>Cyprinodontiformes</taxon>
        <taxon>Poeciliidae</taxon>
        <taxon>Poeciliinae</taxon>
        <taxon>Poecilia</taxon>
    </lineage>
</organism>
<dbReference type="PIRSF" id="PIRSF038995">
    <property type="entry name" value="SRP68"/>
    <property type="match status" value="1"/>
</dbReference>
<dbReference type="CTD" id="6730"/>
<evidence type="ECO:0000256" key="13">
    <source>
        <dbReference type="SAM" id="Coils"/>
    </source>
</evidence>
<evidence type="ECO:0000313" key="15">
    <source>
        <dbReference type="Proteomes" id="UP000242638"/>
    </source>
</evidence>
<dbReference type="PANTHER" id="PTHR12860:SF0">
    <property type="entry name" value="SIGNAL RECOGNITION PARTICLE SUBUNIT SRP68"/>
    <property type="match status" value="1"/>
</dbReference>
<keyword evidence="7 12" id="KW-0694">RNA-binding</keyword>
<dbReference type="OMA" id="DERFIHI"/>
<dbReference type="GO" id="GO:0005730">
    <property type="term" value="C:nucleolus"/>
    <property type="evidence" value="ECO:0007669"/>
    <property type="project" value="UniProtKB-SubCell"/>
</dbReference>
<protein>
    <recommendedName>
        <fullName evidence="11 12">Signal recognition particle subunit SRP68</fullName>
        <shortName evidence="12">SRP68</shortName>
    </recommendedName>
</protein>
<dbReference type="InterPro" id="IPR011990">
    <property type="entry name" value="TPR-like_helical_dom_sf"/>
</dbReference>
<dbReference type="SUPFAM" id="SSF48452">
    <property type="entry name" value="TPR-like"/>
    <property type="match status" value="1"/>
</dbReference>
<evidence type="ECO:0000256" key="9">
    <source>
        <dbReference type="ARBA" id="ARBA00023242"/>
    </source>
</evidence>
<keyword evidence="8 12" id="KW-0733">Signal recognition particle</keyword>
<comment type="function">
    <text evidence="12">Component of the signal recognition particle (SRP) complex, a ribonucleoprotein complex that mediates the cotranslational targeting of secretory and membrane proteins to the endoplasmic reticulum (ER). The SRP complex interacts with the signal sequence in nascent secretory and membrane proteins and directs them to the membrane of the ER.</text>
</comment>
<dbReference type="InterPro" id="IPR019734">
    <property type="entry name" value="TPR_rpt"/>
</dbReference>
<dbReference type="GO" id="GO:0005829">
    <property type="term" value="C:cytosol"/>
    <property type="evidence" value="ECO:0007669"/>
    <property type="project" value="UniProtKB-ARBA"/>
</dbReference>
<evidence type="ECO:0000256" key="2">
    <source>
        <dbReference type="ARBA" id="ARBA00004496"/>
    </source>
</evidence>
<comment type="similarity">
    <text evidence="4 12">Belongs to the SRP68 family.</text>
</comment>
<keyword evidence="15" id="KW-1185">Reference proteome</keyword>
<dbReference type="GeneTree" id="ENSGT00390000011856"/>
<keyword evidence="6" id="KW-0256">Endoplasmic reticulum</keyword>
<dbReference type="Bgee" id="ENSPREG00000019003">
    <property type="expression patterns" value="Expressed in head and 1 other cell type or tissue"/>
</dbReference>
<name>A0A3P9Q2N5_POERE</name>
<dbReference type="Pfam" id="PF16969">
    <property type="entry name" value="SRP68"/>
    <property type="match status" value="1"/>
</dbReference>
<comment type="subcellular location">
    <subcellularLocation>
        <location evidence="2 12">Cytoplasm</location>
    </subcellularLocation>
    <subcellularLocation>
        <location evidence="1">Endoplasmic reticulum</location>
    </subcellularLocation>
    <subcellularLocation>
        <location evidence="3">Nucleus</location>
        <location evidence="3">Nucleolus</location>
    </subcellularLocation>
</comment>
<dbReference type="GO" id="GO:0005783">
    <property type="term" value="C:endoplasmic reticulum"/>
    <property type="evidence" value="ECO:0007669"/>
    <property type="project" value="UniProtKB-SubCell"/>
</dbReference>
<evidence type="ECO:0000256" key="1">
    <source>
        <dbReference type="ARBA" id="ARBA00004240"/>
    </source>
</evidence>
<dbReference type="STRING" id="8081.ENSPREP00000028113"/>
<dbReference type="GO" id="GO:0006614">
    <property type="term" value="P:SRP-dependent cotranslational protein targeting to membrane"/>
    <property type="evidence" value="ECO:0007669"/>
    <property type="project" value="InterPro"/>
</dbReference>
<evidence type="ECO:0000256" key="3">
    <source>
        <dbReference type="ARBA" id="ARBA00004604"/>
    </source>
</evidence>
<dbReference type="GeneID" id="103469743"/>
<keyword evidence="5 12" id="KW-0963">Cytoplasm</keyword>
<dbReference type="Ensembl" id="ENSPRET00000028422.1">
    <property type="protein sequence ID" value="ENSPREP00000028113.1"/>
    <property type="gene ID" value="ENSPREG00000019003.1"/>
</dbReference>
<dbReference type="InterPro" id="IPR034652">
    <property type="entry name" value="SRP68-RBD"/>
</dbReference>
<reference evidence="14" key="2">
    <citation type="submission" date="2025-08" db="UniProtKB">
        <authorList>
            <consortium name="Ensembl"/>
        </authorList>
    </citation>
    <scope>IDENTIFICATION</scope>
    <source>
        <strain evidence="14">Guanapo</strain>
    </source>
</reference>
<keyword evidence="10 12" id="KW-0687">Ribonucleoprotein</keyword>
<dbReference type="GO" id="GO:0030942">
    <property type="term" value="F:endoplasmic reticulum signal peptide binding"/>
    <property type="evidence" value="ECO:0007669"/>
    <property type="project" value="InterPro"/>
</dbReference>
<dbReference type="SMART" id="SM00028">
    <property type="entry name" value="TPR"/>
    <property type="match status" value="2"/>
</dbReference>
<evidence type="ECO:0000256" key="7">
    <source>
        <dbReference type="ARBA" id="ARBA00022884"/>
    </source>
</evidence>
<dbReference type="GO" id="GO:0005786">
    <property type="term" value="C:signal recognition particle, endoplasmic reticulum targeting"/>
    <property type="evidence" value="ECO:0007669"/>
    <property type="project" value="UniProtKB-KW"/>
</dbReference>
<dbReference type="GO" id="GO:0008312">
    <property type="term" value="F:7S RNA binding"/>
    <property type="evidence" value="ECO:0007669"/>
    <property type="project" value="InterPro"/>
</dbReference>
<evidence type="ECO:0000256" key="4">
    <source>
        <dbReference type="ARBA" id="ARBA00009352"/>
    </source>
</evidence>
<dbReference type="Proteomes" id="UP000242638">
    <property type="component" value="Unassembled WGS sequence"/>
</dbReference>
<evidence type="ECO:0000256" key="6">
    <source>
        <dbReference type="ARBA" id="ARBA00022824"/>
    </source>
</evidence>
<sequence length="592" mass="67846">MTADKQIDTKLPPTEENKENVREGWLGLEILQIIKESQQQHGLRHGDYQRYRGYCSRRLRRLRKTLGFKMGNRHKFVGKKITVEILSDSRYLLLVLMEAERAWSYAMQLKQEANTEPRKKFHLLSRLRKAAKHSEKLEKLCESPRVDAKTKLEAQAYMAYLTGMVHFELQEWKLAMEAFNKCKTIYEKLASAFTEEMAVLYRQRVDEISPNIRYCAYNIGDQNAINDLMQMRLTGGGGGMMAEKLEALITQARTKQAAMMSEVEWRGRTVPVKIDKARIFLLGLADNEAAIAQAVNEETKEHLYETLLAECRDTIQAVREELKNEAKQRERSSDNESGKVSNLQFLHSYLTYIKLCTLVKRNESMAHTLQAKLKETGADENKRGPRPQDLIRLYDIILQSLAELSTLQGLEDDHTFQKEVSLKTLVYKAYRCFFIAQSYVLVKKWSEALVLYERVLKYAKEVQSKSKSLNNSLKDLPDVQELIAEVNAEKYSLQAAAILDTDEAPEVSAQQQVKDNTPLCEHLDNFHLDKTLVGKHPNLVQFPPEFQPIPCKPLFFDLALNHVAFPPLDDKVEQKGKGGLTGYIKGIFGFGS</sequence>
<evidence type="ECO:0000256" key="12">
    <source>
        <dbReference type="PIRNR" id="PIRNR038995"/>
    </source>
</evidence>
<dbReference type="GO" id="GO:0005047">
    <property type="term" value="F:signal recognition particle binding"/>
    <property type="evidence" value="ECO:0007669"/>
    <property type="project" value="InterPro"/>
</dbReference>
<dbReference type="CDD" id="cd15481">
    <property type="entry name" value="SRP68-RBD"/>
    <property type="match status" value="1"/>
</dbReference>
<proteinExistence type="inferred from homology"/>
<dbReference type="AlphaFoldDB" id="A0A3P9Q2N5"/>
<keyword evidence="9" id="KW-0539">Nucleus</keyword>
<keyword evidence="13" id="KW-0175">Coiled coil</keyword>
<dbReference type="PANTHER" id="PTHR12860">
    <property type="entry name" value="SIGNAL RECOGNITION PARTICLE 68 KDA PROTEIN"/>
    <property type="match status" value="1"/>
</dbReference>
<dbReference type="InterPro" id="IPR038253">
    <property type="entry name" value="SRP68_N_sf"/>
</dbReference>
<evidence type="ECO:0000256" key="8">
    <source>
        <dbReference type="ARBA" id="ARBA00023135"/>
    </source>
</evidence>
<evidence type="ECO:0000256" key="5">
    <source>
        <dbReference type="ARBA" id="ARBA00022490"/>
    </source>
</evidence>
<dbReference type="FunFam" id="1.10.3450.40:FF:000001">
    <property type="entry name" value="Signal recognition particle subunit SRP68"/>
    <property type="match status" value="1"/>
</dbReference>
<reference evidence="15" key="1">
    <citation type="submission" date="2013-11" db="EMBL/GenBank/DDBJ databases">
        <title>The genomic landscape of the Guanapo guppy.</title>
        <authorList>
            <person name="Kuenstner A."/>
            <person name="Dreyer C."/>
        </authorList>
    </citation>
    <scope>NUCLEOTIDE SEQUENCE</scope>
    <source>
        <strain evidence="15">Guanapo</strain>
    </source>
</reference>
<dbReference type="Gene3D" id="1.10.3450.40">
    <property type="entry name" value="Signal recognition particle, SRP68 subunit, RNA-binding domain"/>
    <property type="match status" value="1"/>
</dbReference>
<evidence type="ECO:0000256" key="10">
    <source>
        <dbReference type="ARBA" id="ARBA00023274"/>
    </source>
</evidence>
<dbReference type="OrthoDB" id="10255118at2759"/>
<evidence type="ECO:0000313" key="14">
    <source>
        <dbReference type="Ensembl" id="ENSPREP00000028113.1"/>
    </source>
</evidence>